<dbReference type="Proteomes" id="UP000886595">
    <property type="component" value="Unassembled WGS sequence"/>
</dbReference>
<protein>
    <submittedName>
        <fullName evidence="1">Uncharacterized protein</fullName>
    </submittedName>
</protein>
<proteinExistence type="predicted"/>
<dbReference type="AlphaFoldDB" id="A0A8X7WES2"/>
<evidence type="ECO:0000313" key="1">
    <source>
        <dbReference type="EMBL" id="KAG2328416.1"/>
    </source>
</evidence>
<reference evidence="1 2" key="1">
    <citation type="submission" date="2020-02" db="EMBL/GenBank/DDBJ databases">
        <authorList>
            <person name="Ma Q."/>
            <person name="Huang Y."/>
            <person name="Song X."/>
            <person name="Pei D."/>
        </authorList>
    </citation>
    <scope>NUCLEOTIDE SEQUENCE [LARGE SCALE GENOMIC DNA]</scope>
    <source>
        <strain evidence="1">Sxm20200214</strain>
        <tissue evidence="1">Leaf</tissue>
    </source>
</reference>
<dbReference type="EMBL" id="JAAMPC010000002">
    <property type="protein sequence ID" value="KAG2328416.1"/>
    <property type="molecule type" value="Genomic_DNA"/>
</dbReference>
<evidence type="ECO:0000313" key="2">
    <source>
        <dbReference type="Proteomes" id="UP000886595"/>
    </source>
</evidence>
<organism evidence="1 2">
    <name type="scientific">Brassica carinata</name>
    <name type="common">Ethiopian mustard</name>
    <name type="synonym">Abyssinian cabbage</name>
    <dbReference type="NCBI Taxonomy" id="52824"/>
    <lineage>
        <taxon>Eukaryota</taxon>
        <taxon>Viridiplantae</taxon>
        <taxon>Streptophyta</taxon>
        <taxon>Embryophyta</taxon>
        <taxon>Tracheophyta</taxon>
        <taxon>Spermatophyta</taxon>
        <taxon>Magnoliopsida</taxon>
        <taxon>eudicotyledons</taxon>
        <taxon>Gunneridae</taxon>
        <taxon>Pentapetalae</taxon>
        <taxon>rosids</taxon>
        <taxon>malvids</taxon>
        <taxon>Brassicales</taxon>
        <taxon>Brassicaceae</taxon>
        <taxon>Brassiceae</taxon>
        <taxon>Brassica</taxon>
    </lineage>
</organism>
<gene>
    <name evidence="1" type="ORF">Bca52824_011144</name>
</gene>
<keyword evidence="2" id="KW-1185">Reference proteome</keyword>
<comment type="caution">
    <text evidence="1">The sequence shown here is derived from an EMBL/GenBank/DDBJ whole genome shotgun (WGS) entry which is preliminary data.</text>
</comment>
<sequence length="85" mass="9162">MSDRGSVDGAVSLLGVGQAGIQTEQWDELRLRSGRIWYWPAVGLFLVPYAATVSRLEDPGLSLASFRLCSPYGMLVLGLSGCPFV</sequence>
<accession>A0A8X7WES2</accession>
<name>A0A8X7WES2_BRACI</name>